<dbReference type="AlphaFoldDB" id="A0A7J8NKY5"/>
<reference evidence="1 2" key="1">
    <citation type="journal article" date="2019" name="Genome Biol. Evol.">
        <title>Insights into the evolution of the New World diploid cottons (Gossypium, subgenus Houzingenia) based on genome sequencing.</title>
        <authorList>
            <person name="Grover C.E."/>
            <person name="Arick M.A. 2nd"/>
            <person name="Thrash A."/>
            <person name="Conover J.L."/>
            <person name="Sanders W.S."/>
            <person name="Peterson D.G."/>
            <person name="Frelichowski J.E."/>
            <person name="Scheffler J.A."/>
            <person name="Scheffler B.E."/>
            <person name="Wendel J.F."/>
        </authorList>
    </citation>
    <scope>NUCLEOTIDE SEQUENCE [LARGE SCALE GENOMIC DNA]</scope>
    <source>
        <strain evidence="1">157</strain>
        <tissue evidence="1">Leaf</tissue>
    </source>
</reference>
<sequence length="52" mass="6026">MATRNEFEDGLKRIKEPTTNAGQIQEEPYIDRIANREPSNILLAESVSEFFR</sequence>
<gene>
    <name evidence="1" type="ORF">Golob_007036</name>
</gene>
<protein>
    <submittedName>
        <fullName evidence="1">Uncharacterized protein</fullName>
    </submittedName>
</protein>
<proteinExistence type="predicted"/>
<evidence type="ECO:0000313" key="1">
    <source>
        <dbReference type="EMBL" id="MBA0577484.1"/>
    </source>
</evidence>
<evidence type="ECO:0000313" key="2">
    <source>
        <dbReference type="Proteomes" id="UP000593572"/>
    </source>
</evidence>
<dbReference type="Proteomes" id="UP000593572">
    <property type="component" value="Unassembled WGS sequence"/>
</dbReference>
<feature type="non-terminal residue" evidence="1">
    <location>
        <position position="52"/>
    </location>
</feature>
<accession>A0A7J8NKY5</accession>
<keyword evidence="2" id="KW-1185">Reference proteome</keyword>
<organism evidence="1 2">
    <name type="scientific">Gossypium lobatum</name>
    <dbReference type="NCBI Taxonomy" id="34289"/>
    <lineage>
        <taxon>Eukaryota</taxon>
        <taxon>Viridiplantae</taxon>
        <taxon>Streptophyta</taxon>
        <taxon>Embryophyta</taxon>
        <taxon>Tracheophyta</taxon>
        <taxon>Spermatophyta</taxon>
        <taxon>Magnoliopsida</taxon>
        <taxon>eudicotyledons</taxon>
        <taxon>Gunneridae</taxon>
        <taxon>Pentapetalae</taxon>
        <taxon>rosids</taxon>
        <taxon>malvids</taxon>
        <taxon>Malvales</taxon>
        <taxon>Malvaceae</taxon>
        <taxon>Malvoideae</taxon>
        <taxon>Gossypium</taxon>
    </lineage>
</organism>
<dbReference type="EMBL" id="JABEZX010355784">
    <property type="protein sequence ID" value="MBA0577484.1"/>
    <property type="molecule type" value="Genomic_DNA"/>
</dbReference>
<comment type="caution">
    <text evidence="1">The sequence shown here is derived from an EMBL/GenBank/DDBJ whole genome shotgun (WGS) entry which is preliminary data.</text>
</comment>
<name>A0A7J8NKY5_9ROSI</name>